<dbReference type="AlphaFoldDB" id="A0A4U8UUI6"/>
<accession>A0A4U8UUI6</accession>
<dbReference type="Proteomes" id="UP000298663">
    <property type="component" value="Unassembled WGS sequence"/>
</dbReference>
<reference evidence="1 2" key="2">
    <citation type="journal article" date="2019" name="G3 (Bethesda)">
        <title>Hybrid Assembly of the Genome of the Entomopathogenic Nematode Steinernema carpocapsae Identifies the X-Chromosome.</title>
        <authorList>
            <person name="Serra L."/>
            <person name="Macchietto M."/>
            <person name="Macias-Munoz A."/>
            <person name="McGill C.J."/>
            <person name="Rodriguez I.M."/>
            <person name="Rodriguez B."/>
            <person name="Murad R."/>
            <person name="Mortazavi A."/>
        </authorList>
    </citation>
    <scope>NUCLEOTIDE SEQUENCE [LARGE SCALE GENOMIC DNA]</scope>
    <source>
        <strain evidence="1 2">ALL</strain>
    </source>
</reference>
<evidence type="ECO:0000313" key="1">
    <source>
        <dbReference type="EMBL" id="TMS37022.1"/>
    </source>
</evidence>
<organism evidence="1 2">
    <name type="scientific">Steinernema carpocapsae</name>
    <name type="common">Entomopathogenic nematode</name>
    <dbReference type="NCBI Taxonomy" id="34508"/>
    <lineage>
        <taxon>Eukaryota</taxon>
        <taxon>Metazoa</taxon>
        <taxon>Ecdysozoa</taxon>
        <taxon>Nematoda</taxon>
        <taxon>Chromadorea</taxon>
        <taxon>Rhabditida</taxon>
        <taxon>Tylenchina</taxon>
        <taxon>Panagrolaimomorpha</taxon>
        <taxon>Strongyloidoidea</taxon>
        <taxon>Steinernematidae</taxon>
        <taxon>Steinernema</taxon>
    </lineage>
</organism>
<gene>
    <name evidence="1" type="ORF">L596_004049</name>
</gene>
<protein>
    <submittedName>
        <fullName evidence="1">Uncharacterized protein</fullName>
    </submittedName>
</protein>
<evidence type="ECO:0000313" key="2">
    <source>
        <dbReference type="Proteomes" id="UP000298663"/>
    </source>
</evidence>
<comment type="caution">
    <text evidence="1">The sequence shown here is derived from an EMBL/GenBank/DDBJ whole genome shotgun (WGS) entry which is preliminary data.</text>
</comment>
<dbReference type="EMBL" id="AZBU02000001">
    <property type="protein sequence ID" value="TMS37022.1"/>
    <property type="molecule type" value="Genomic_DNA"/>
</dbReference>
<keyword evidence="2" id="KW-1185">Reference proteome</keyword>
<dbReference type="OrthoDB" id="5850829at2759"/>
<reference evidence="1 2" key="1">
    <citation type="journal article" date="2015" name="Genome Biol.">
        <title>Comparative genomics of Steinernema reveals deeply conserved gene regulatory networks.</title>
        <authorList>
            <person name="Dillman A.R."/>
            <person name="Macchietto M."/>
            <person name="Porter C.F."/>
            <person name="Rogers A."/>
            <person name="Williams B."/>
            <person name="Antoshechkin I."/>
            <person name="Lee M.M."/>
            <person name="Goodwin Z."/>
            <person name="Lu X."/>
            <person name="Lewis E.E."/>
            <person name="Goodrich-Blair H."/>
            <person name="Stock S.P."/>
            <person name="Adams B.J."/>
            <person name="Sternberg P.W."/>
            <person name="Mortazavi A."/>
        </authorList>
    </citation>
    <scope>NUCLEOTIDE SEQUENCE [LARGE SCALE GENOMIC DNA]</scope>
    <source>
        <strain evidence="1 2">ALL</strain>
    </source>
</reference>
<name>A0A4U8UUI6_STECR</name>
<sequence length="169" mass="18938">MHPTALSGSHFPPFIYSSGSFSVSTSFARDVNVFLSAIAAKTIRVESAGQDQRVASFRNQLVVEQQLAAHSFAPTDYGLILSKAALPVYARPPINAFGEKTYCVTILCVKHKRRRRGQAQRWKMRQTRWFDYCRLEEERIQTISHNLSSAVRSLARCCSHFSGEPGPSS</sequence>
<proteinExistence type="predicted"/>